<dbReference type="RefSeq" id="XP_033780375.1">
    <property type="nucleotide sequence ID" value="XM_033924484.1"/>
</dbReference>
<dbReference type="Gene3D" id="6.10.140.140">
    <property type="match status" value="1"/>
</dbReference>
<reference evidence="16" key="1">
    <citation type="submission" date="2025-08" db="UniProtKB">
        <authorList>
            <consortium name="RefSeq"/>
        </authorList>
    </citation>
    <scope>IDENTIFICATION</scope>
</reference>
<dbReference type="GO" id="GO:0008270">
    <property type="term" value="F:zinc ion binding"/>
    <property type="evidence" value="ECO:0007669"/>
    <property type="project" value="UniProtKB-KW"/>
</dbReference>
<comment type="function">
    <text evidence="1">May be involved in transcriptional regulation.</text>
</comment>
<dbReference type="Pfam" id="PF01352">
    <property type="entry name" value="KRAB"/>
    <property type="match status" value="1"/>
</dbReference>
<evidence type="ECO:0000256" key="11">
    <source>
        <dbReference type="ARBA" id="ARBA00023242"/>
    </source>
</evidence>
<dbReference type="Pfam" id="PF00096">
    <property type="entry name" value="zf-C2H2"/>
    <property type="match status" value="5"/>
</dbReference>
<dbReference type="GO" id="GO:0005634">
    <property type="term" value="C:nucleus"/>
    <property type="evidence" value="ECO:0007669"/>
    <property type="project" value="UniProtKB-SubCell"/>
</dbReference>
<dbReference type="InterPro" id="IPR036236">
    <property type="entry name" value="Znf_C2H2_sf"/>
</dbReference>
<dbReference type="AlphaFoldDB" id="A0A6P8PGI4"/>
<dbReference type="InterPro" id="IPR036051">
    <property type="entry name" value="KRAB_dom_sf"/>
</dbReference>
<evidence type="ECO:0000256" key="4">
    <source>
        <dbReference type="ARBA" id="ARBA00022723"/>
    </source>
</evidence>
<gene>
    <name evidence="16" type="primary">LOC117350273</name>
</gene>
<evidence type="ECO:0000256" key="12">
    <source>
        <dbReference type="PROSITE-ProRule" id="PRU00042"/>
    </source>
</evidence>
<dbReference type="InParanoid" id="A0A6P8PGI4"/>
<name>A0A6P8PGI4_GEOSA</name>
<feature type="domain" description="C2H2-type" evidence="13">
    <location>
        <begin position="403"/>
        <end position="430"/>
    </location>
</feature>
<evidence type="ECO:0000256" key="3">
    <source>
        <dbReference type="ARBA" id="ARBA00006991"/>
    </source>
</evidence>
<keyword evidence="15" id="KW-1185">Reference proteome</keyword>
<keyword evidence="8" id="KW-0805">Transcription regulation</keyword>
<keyword evidence="7" id="KW-0862">Zinc</keyword>
<evidence type="ECO:0000256" key="5">
    <source>
        <dbReference type="ARBA" id="ARBA00022737"/>
    </source>
</evidence>
<protein>
    <submittedName>
        <fullName evidence="16">Zinc finger protein 182-like isoform X1</fullName>
    </submittedName>
</protein>
<dbReference type="SUPFAM" id="SSF57667">
    <property type="entry name" value="beta-beta-alpha zinc fingers"/>
    <property type="match status" value="4"/>
</dbReference>
<feature type="domain" description="KRAB" evidence="14">
    <location>
        <begin position="11"/>
        <end position="82"/>
    </location>
</feature>
<dbReference type="PROSITE" id="PS50157">
    <property type="entry name" value="ZINC_FINGER_C2H2_2"/>
    <property type="match status" value="7"/>
</dbReference>
<keyword evidence="4" id="KW-0479">Metal-binding</keyword>
<dbReference type="Gene3D" id="3.30.160.60">
    <property type="entry name" value="Classic Zinc Finger"/>
    <property type="match status" value="5"/>
</dbReference>
<dbReference type="PROSITE" id="PS00028">
    <property type="entry name" value="ZINC_FINGER_C2H2_1"/>
    <property type="match status" value="4"/>
</dbReference>
<evidence type="ECO:0000259" key="13">
    <source>
        <dbReference type="PROSITE" id="PS50157"/>
    </source>
</evidence>
<evidence type="ECO:0000256" key="9">
    <source>
        <dbReference type="ARBA" id="ARBA00023125"/>
    </source>
</evidence>
<evidence type="ECO:0000256" key="6">
    <source>
        <dbReference type="ARBA" id="ARBA00022771"/>
    </source>
</evidence>
<proteinExistence type="inferred from homology"/>
<dbReference type="Proteomes" id="UP000515159">
    <property type="component" value="Chromosome 16"/>
</dbReference>
<keyword evidence="10" id="KW-0804">Transcription</keyword>
<dbReference type="InterPro" id="IPR013087">
    <property type="entry name" value="Znf_C2H2_type"/>
</dbReference>
<dbReference type="FunFam" id="3.30.160.60:FF:000551">
    <property type="entry name" value="zinc finger protein 197 isoform X1"/>
    <property type="match status" value="1"/>
</dbReference>
<dbReference type="InterPro" id="IPR001909">
    <property type="entry name" value="KRAB"/>
</dbReference>
<accession>A0A6P8PGI4</accession>
<dbReference type="FunFam" id="3.30.160.60:FF:000360">
    <property type="entry name" value="zinc finger protein 572"/>
    <property type="match status" value="1"/>
</dbReference>
<dbReference type="SUPFAM" id="SSF109640">
    <property type="entry name" value="KRAB domain (Kruppel-associated box)"/>
    <property type="match status" value="1"/>
</dbReference>
<dbReference type="KEGG" id="gsh:117350273"/>
<dbReference type="SMART" id="SM00349">
    <property type="entry name" value="KRAB"/>
    <property type="match status" value="1"/>
</dbReference>
<evidence type="ECO:0000256" key="8">
    <source>
        <dbReference type="ARBA" id="ARBA00023015"/>
    </source>
</evidence>
<sequence>MSASVCTRASVTFRDVAVCFSEEEWETLEEWQKELYRNAMKKIHGALISLGYAIVNPGVLFKIRKEDETRYGGEHASKGRENNDIADTDYTVANPDILLRILEVEEPDCTDEQASNEKEGKEIPMMASALSLNFKEEAETYPLRDQDAENENPIAAGVQLVSRRQEDFRAQALLLAKEGNKILQHCNKEESQHDRFLALLPPAATYSSEEKCSVPRTYFPTAEAGQKSTSMNMEWENSTHKELKDPMEWRPDRGIMFGTSKEPDLRIHKVEMPPEDTFTRVEHSLTNGSSTAPQQMPKSLNDYFSAVAHQKACLGKKQYVCIECEKSFSDCLSAVTHQKSCLGKRPFKCSDCQKSFSDCSGALDHQRSCPSKRRFTCTECAKNFSDYFTAVTHLRSCPGVRPFKCPECQKTFREKRNLIRHRRIHMKERPYKCSDCEKSFSQNSDLKIHQRTHTGERPFKCKDCEKSFTDNSSYIKHHRIHTGERPYKCTDCEKSFSDCSNLSRHKRTHKREKLFKS</sequence>
<evidence type="ECO:0000313" key="15">
    <source>
        <dbReference type="Proteomes" id="UP000515159"/>
    </source>
</evidence>
<keyword evidence="11" id="KW-0539">Nucleus</keyword>
<organism evidence="15 16">
    <name type="scientific">Geotrypetes seraphini</name>
    <name type="common">Gaboon caecilian</name>
    <name type="synonym">Caecilia seraphini</name>
    <dbReference type="NCBI Taxonomy" id="260995"/>
    <lineage>
        <taxon>Eukaryota</taxon>
        <taxon>Metazoa</taxon>
        <taxon>Chordata</taxon>
        <taxon>Craniata</taxon>
        <taxon>Vertebrata</taxon>
        <taxon>Euteleostomi</taxon>
        <taxon>Amphibia</taxon>
        <taxon>Gymnophiona</taxon>
        <taxon>Geotrypetes</taxon>
    </lineage>
</organism>
<feature type="domain" description="C2H2-type" evidence="13">
    <location>
        <begin position="431"/>
        <end position="458"/>
    </location>
</feature>
<keyword evidence="9" id="KW-0238">DNA-binding</keyword>
<dbReference type="CDD" id="cd07765">
    <property type="entry name" value="KRAB_A-box"/>
    <property type="match status" value="1"/>
</dbReference>
<comment type="subcellular location">
    <subcellularLocation>
        <location evidence="2">Nucleus</location>
    </subcellularLocation>
</comment>
<dbReference type="PANTHER" id="PTHR24381">
    <property type="entry name" value="ZINC FINGER PROTEIN"/>
    <property type="match status" value="1"/>
</dbReference>
<dbReference type="FunFam" id="3.30.160.60:FF:000358">
    <property type="entry name" value="zinc finger protein 24"/>
    <property type="match status" value="1"/>
</dbReference>
<evidence type="ECO:0000259" key="14">
    <source>
        <dbReference type="PROSITE" id="PS50805"/>
    </source>
</evidence>
<dbReference type="FunFam" id="3.30.160.60:FF:002343">
    <property type="entry name" value="Zinc finger protein 33A"/>
    <property type="match status" value="1"/>
</dbReference>
<keyword evidence="6 12" id="KW-0863">Zinc-finger</keyword>
<evidence type="ECO:0000256" key="7">
    <source>
        <dbReference type="ARBA" id="ARBA00022833"/>
    </source>
</evidence>
<dbReference type="PROSITE" id="PS50805">
    <property type="entry name" value="KRAB"/>
    <property type="match status" value="1"/>
</dbReference>
<dbReference type="GO" id="GO:0000977">
    <property type="term" value="F:RNA polymerase II transcription regulatory region sequence-specific DNA binding"/>
    <property type="evidence" value="ECO:0007669"/>
    <property type="project" value="TreeGrafter"/>
</dbReference>
<dbReference type="GO" id="GO:0000981">
    <property type="term" value="F:DNA-binding transcription factor activity, RNA polymerase II-specific"/>
    <property type="evidence" value="ECO:0007669"/>
    <property type="project" value="TreeGrafter"/>
</dbReference>
<feature type="domain" description="C2H2-type" evidence="13">
    <location>
        <begin position="459"/>
        <end position="486"/>
    </location>
</feature>
<feature type="domain" description="C2H2-type" evidence="13">
    <location>
        <begin position="487"/>
        <end position="514"/>
    </location>
</feature>
<evidence type="ECO:0000256" key="2">
    <source>
        <dbReference type="ARBA" id="ARBA00004123"/>
    </source>
</evidence>
<evidence type="ECO:0000256" key="1">
    <source>
        <dbReference type="ARBA" id="ARBA00003767"/>
    </source>
</evidence>
<dbReference type="GeneID" id="117350273"/>
<feature type="domain" description="C2H2-type" evidence="13">
    <location>
        <begin position="319"/>
        <end position="346"/>
    </location>
</feature>
<keyword evidence="5" id="KW-0677">Repeat</keyword>
<evidence type="ECO:0000256" key="10">
    <source>
        <dbReference type="ARBA" id="ARBA00023163"/>
    </source>
</evidence>
<dbReference type="PANTHER" id="PTHR24381:SF393">
    <property type="entry name" value="CHROMATIN-LINKED ADAPTOR FOR MSL PROTEINS, ISOFORM B"/>
    <property type="match status" value="1"/>
</dbReference>
<feature type="domain" description="C2H2-type" evidence="13">
    <location>
        <begin position="375"/>
        <end position="402"/>
    </location>
</feature>
<dbReference type="SMART" id="SM00355">
    <property type="entry name" value="ZnF_C2H2"/>
    <property type="match status" value="7"/>
</dbReference>
<evidence type="ECO:0000313" key="16">
    <source>
        <dbReference type="RefSeq" id="XP_033780375.1"/>
    </source>
</evidence>
<dbReference type="OrthoDB" id="6105938at2759"/>
<comment type="similarity">
    <text evidence="3">Belongs to the krueppel C2H2-type zinc-finger protein family.</text>
</comment>
<feature type="domain" description="C2H2-type" evidence="13">
    <location>
        <begin position="347"/>
        <end position="374"/>
    </location>
</feature>